<name>A0A1M2V3A1_TRAPU</name>
<dbReference type="AlphaFoldDB" id="A0A1M2V3A1"/>
<proteinExistence type="predicted"/>
<keyword evidence="1" id="KW-0732">Signal</keyword>
<feature type="chain" id="PRO_5012679718" evidence="1">
    <location>
        <begin position="23"/>
        <end position="90"/>
    </location>
</feature>
<evidence type="ECO:0000313" key="3">
    <source>
        <dbReference type="Proteomes" id="UP000184267"/>
    </source>
</evidence>
<protein>
    <submittedName>
        <fullName evidence="2">Uncharacterized protein</fullName>
    </submittedName>
</protein>
<organism evidence="2 3">
    <name type="scientific">Trametes pubescens</name>
    <name type="common">White-rot fungus</name>
    <dbReference type="NCBI Taxonomy" id="154538"/>
    <lineage>
        <taxon>Eukaryota</taxon>
        <taxon>Fungi</taxon>
        <taxon>Dikarya</taxon>
        <taxon>Basidiomycota</taxon>
        <taxon>Agaricomycotina</taxon>
        <taxon>Agaricomycetes</taxon>
        <taxon>Polyporales</taxon>
        <taxon>Polyporaceae</taxon>
        <taxon>Trametes</taxon>
    </lineage>
</organism>
<evidence type="ECO:0000256" key="1">
    <source>
        <dbReference type="SAM" id="SignalP"/>
    </source>
</evidence>
<dbReference type="EMBL" id="MNAD01001704">
    <property type="protein sequence ID" value="OJT02081.1"/>
    <property type="molecule type" value="Genomic_DNA"/>
</dbReference>
<dbReference type="OrthoDB" id="2751528at2759"/>
<accession>A0A1M2V3A1</accession>
<sequence>MQLSYFQILVLAFLHGSIAVHAMPTDDTVGLGVNVPKTGDVHKIQPLQSENPKHKRGLPVNIMQNSDESRPMIPVDNYKTDMSRLMGGQE</sequence>
<reference evidence="2 3" key="1">
    <citation type="submission" date="2016-10" db="EMBL/GenBank/DDBJ databases">
        <title>Genome sequence of the basidiomycete white-rot fungus Trametes pubescens.</title>
        <authorList>
            <person name="Makela M.R."/>
            <person name="Granchi Z."/>
            <person name="Peng M."/>
            <person name="De Vries R.P."/>
            <person name="Grigoriev I."/>
            <person name="Riley R."/>
            <person name="Hilden K."/>
        </authorList>
    </citation>
    <scope>NUCLEOTIDE SEQUENCE [LARGE SCALE GENOMIC DNA]</scope>
    <source>
        <strain evidence="2 3">FBCC735</strain>
    </source>
</reference>
<feature type="signal peptide" evidence="1">
    <location>
        <begin position="1"/>
        <end position="22"/>
    </location>
</feature>
<evidence type="ECO:0000313" key="2">
    <source>
        <dbReference type="EMBL" id="OJT02081.1"/>
    </source>
</evidence>
<dbReference type="OMA" id="DNYKTDM"/>
<comment type="caution">
    <text evidence="2">The sequence shown here is derived from an EMBL/GenBank/DDBJ whole genome shotgun (WGS) entry which is preliminary data.</text>
</comment>
<gene>
    <name evidence="2" type="ORF">TRAPUB_7497</name>
</gene>
<dbReference type="Proteomes" id="UP000184267">
    <property type="component" value="Unassembled WGS sequence"/>
</dbReference>
<keyword evidence="3" id="KW-1185">Reference proteome</keyword>